<evidence type="ECO:0000256" key="1">
    <source>
        <dbReference type="ARBA" id="ARBA00004442"/>
    </source>
</evidence>
<feature type="domain" description="Outer membrane protein beta-barrel" evidence="7">
    <location>
        <begin position="39"/>
        <end position="232"/>
    </location>
</feature>
<comment type="subcellular location">
    <subcellularLocation>
        <location evidence="1">Cell outer membrane</location>
    </subcellularLocation>
</comment>
<keyword evidence="3" id="KW-0472">Membrane</keyword>
<feature type="chain" id="PRO_5037552219" evidence="6">
    <location>
        <begin position="21"/>
        <end position="232"/>
    </location>
</feature>
<dbReference type="RefSeq" id="WP_207142683.1">
    <property type="nucleotide sequence ID" value="NZ_JAEKJZ010000005.1"/>
</dbReference>
<comment type="caution">
    <text evidence="8">The sequence shown here is derived from an EMBL/GenBank/DDBJ whole genome shotgun (WGS) entry which is preliminary data.</text>
</comment>
<evidence type="ECO:0000256" key="6">
    <source>
        <dbReference type="SAM" id="SignalP"/>
    </source>
</evidence>
<evidence type="ECO:0000256" key="2">
    <source>
        <dbReference type="ARBA" id="ARBA00022729"/>
    </source>
</evidence>
<reference evidence="8" key="1">
    <citation type="submission" date="2020-12" db="EMBL/GenBank/DDBJ databases">
        <title>Oil enriched cultivation method for isolating marine PHA-producing bacteria.</title>
        <authorList>
            <person name="Zheng W."/>
            <person name="Yu S."/>
            <person name="Huang Y."/>
        </authorList>
    </citation>
    <scope>NUCLEOTIDE SEQUENCE</scope>
    <source>
        <strain evidence="8">SY-2-12</strain>
    </source>
</reference>
<evidence type="ECO:0000256" key="4">
    <source>
        <dbReference type="ARBA" id="ARBA00023237"/>
    </source>
</evidence>
<dbReference type="Pfam" id="PF13505">
    <property type="entry name" value="OMP_b-brl"/>
    <property type="match status" value="1"/>
</dbReference>
<dbReference type="InterPro" id="IPR027385">
    <property type="entry name" value="Beta-barrel_OMP"/>
</dbReference>
<dbReference type="GO" id="GO:0009279">
    <property type="term" value="C:cell outer membrane"/>
    <property type="evidence" value="ECO:0007669"/>
    <property type="project" value="UniProtKB-SubCell"/>
</dbReference>
<name>A0A939EID9_9HYPH</name>
<dbReference type="InterPro" id="IPR051692">
    <property type="entry name" value="OMP-like"/>
</dbReference>
<evidence type="ECO:0000313" key="8">
    <source>
        <dbReference type="EMBL" id="MBN9672833.1"/>
    </source>
</evidence>
<dbReference type="InterPro" id="IPR011250">
    <property type="entry name" value="OMP/PagP_B-barrel"/>
</dbReference>
<keyword evidence="4" id="KW-0998">Cell outer membrane</keyword>
<evidence type="ECO:0000256" key="5">
    <source>
        <dbReference type="ARBA" id="ARBA00038306"/>
    </source>
</evidence>
<gene>
    <name evidence="8" type="ORF">JF539_20935</name>
</gene>
<dbReference type="Gene3D" id="2.40.160.20">
    <property type="match status" value="1"/>
</dbReference>
<dbReference type="PANTHER" id="PTHR34001:SF3">
    <property type="entry name" value="BLL7405 PROTEIN"/>
    <property type="match status" value="1"/>
</dbReference>
<dbReference type="Proteomes" id="UP000664096">
    <property type="component" value="Unassembled WGS sequence"/>
</dbReference>
<sequence>MRIWLTFFAFFSGTLFPALAADLGEPALEPIEELRLTRQDWTGFSGVLFVGGGIVNGNDTVGWNTTLKSTVGGISLGYDQQIGKFVVGAHAEGLASNFEERTYTHNVRQRAERLGALTARLGYDAGRFMPYVSAGIGTGKYTLQQIQREVVDLLAEDRYLAPAPSRIVTDTNTLYGWVAGGGLEGRITDHVFVRADYKHFHLYDKQYQFDDGQPFFAGASADIIDLGIGYRF</sequence>
<accession>A0A939EID9</accession>
<organism evidence="8 9">
    <name type="scientific">Roseibium aggregatum</name>
    <dbReference type="NCBI Taxonomy" id="187304"/>
    <lineage>
        <taxon>Bacteria</taxon>
        <taxon>Pseudomonadati</taxon>
        <taxon>Pseudomonadota</taxon>
        <taxon>Alphaproteobacteria</taxon>
        <taxon>Hyphomicrobiales</taxon>
        <taxon>Stappiaceae</taxon>
        <taxon>Roseibium</taxon>
    </lineage>
</organism>
<evidence type="ECO:0000259" key="7">
    <source>
        <dbReference type="Pfam" id="PF13505"/>
    </source>
</evidence>
<evidence type="ECO:0000313" key="9">
    <source>
        <dbReference type="Proteomes" id="UP000664096"/>
    </source>
</evidence>
<feature type="signal peptide" evidence="6">
    <location>
        <begin position="1"/>
        <end position="20"/>
    </location>
</feature>
<dbReference type="PANTHER" id="PTHR34001">
    <property type="entry name" value="BLL7405 PROTEIN"/>
    <property type="match status" value="1"/>
</dbReference>
<evidence type="ECO:0000256" key="3">
    <source>
        <dbReference type="ARBA" id="ARBA00023136"/>
    </source>
</evidence>
<dbReference type="AlphaFoldDB" id="A0A939EID9"/>
<comment type="similarity">
    <text evidence="5">Belongs to the Omp25/RopB family.</text>
</comment>
<dbReference type="EMBL" id="JAEKJZ010000005">
    <property type="protein sequence ID" value="MBN9672833.1"/>
    <property type="molecule type" value="Genomic_DNA"/>
</dbReference>
<dbReference type="SUPFAM" id="SSF56925">
    <property type="entry name" value="OMPA-like"/>
    <property type="match status" value="1"/>
</dbReference>
<keyword evidence="2 6" id="KW-0732">Signal</keyword>
<protein>
    <submittedName>
        <fullName evidence="8">Porin family protein</fullName>
    </submittedName>
</protein>
<proteinExistence type="inferred from homology"/>